<evidence type="ECO:0000313" key="2">
    <source>
        <dbReference type="Proteomes" id="UP001195483"/>
    </source>
</evidence>
<protein>
    <submittedName>
        <fullName evidence="1">Uncharacterized protein</fullName>
    </submittedName>
</protein>
<reference evidence="1" key="3">
    <citation type="submission" date="2023-05" db="EMBL/GenBank/DDBJ databases">
        <authorList>
            <person name="Smith C.H."/>
        </authorList>
    </citation>
    <scope>NUCLEOTIDE SEQUENCE</scope>
    <source>
        <strain evidence="1">CHS0354</strain>
        <tissue evidence="1">Mantle</tissue>
    </source>
</reference>
<gene>
    <name evidence="1" type="ORF">CHS0354_026974</name>
</gene>
<keyword evidence="2" id="KW-1185">Reference proteome</keyword>
<proteinExistence type="predicted"/>
<reference evidence="1" key="1">
    <citation type="journal article" date="2021" name="Genome Biol. Evol.">
        <title>A High-Quality Reference Genome for a Parasitic Bivalve with Doubly Uniparental Inheritance (Bivalvia: Unionida).</title>
        <authorList>
            <person name="Smith C.H."/>
        </authorList>
    </citation>
    <scope>NUCLEOTIDE SEQUENCE</scope>
    <source>
        <strain evidence="1">CHS0354</strain>
    </source>
</reference>
<dbReference type="AlphaFoldDB" id="A0AAE0SCH3"/>
<name>A0AAE0SCH3_9BIVA</name>
<sequence>MVEKGEVFGEEFEAPLVEYPCLHLHQEFDWIKKLMSAPLPAEKRSETRTYRSCSSSSYYSSDMSAAEGIKFLTIADEREHHFVRNTDLHTTVHTNYTGLRQDLVLNINMAAYHISSKTALCSTNDGDYLFNSFIAYLVGNVSRSIELHYRCSL</sequence>
<dbReference type="Proteomes" id="UP001195483">
    <property type="component" value="Unassembled WGS sequence"/>
</dbReference>
<comment type="caution">
    <text evidence="1">The sequence shown here is derived from an EMBL/GenBank/DDBJ whole genome shotgun (WGS) entry which is preliminary data.</text>
</comment>
<dbReference type="EMBL" id="JAEAOA010001605">
    <property type="protein sequence ID" value="KAK3589317.1"/>
    <property type="molecule type" value="Genomic_DNA"/>
</dbReference>
<reference evidence="1" key="2">
    <citation type="journal article" date="2021" name="Genome Biol. Evol.">
        <title>Developing a high-quality reference genome for a parasitic bivalve with doubly uniparental inheritance (Bivalvia: Unionida).</title>
        <authorList>
            <person name="Smith C.H."/>
        </authorList>
    </citation>
    <scope>NUCLEOTIDE SEQUENCE</scope>
    <source>
        <strain evidence="1">CHS0354</strain>
        <tissue evidence="1">Mantle</tissue>
    </source>
</reference>
<organism evidence="1 2">
    <name type="scientific">Potamilus streckersoni</name>
    <dbReference type="NCBI Taxonomy" id="2493646"/>
    <lineage>
        <taxon>Eukaryota</taxon>
        <taxon>Metazoa</taxon>
        <taxon>Spiralia</taxon>
        <taxon>Lophotrochozoa</taxon>
        <taxon>Mollusca</taxon>
        <taxon>Bivalvia</taxon>
        <taxon>Autobranchia</taxon>
        <taxon>Heteroconchia</taxon>
        <taxon>Palaeoheterodonta</taxon>
        <taxon>Unionida</taxon>
        <taxon>Unionoidea</taxon>
        <taxon>Unionidae</taxon>
        <taxon>Ambleminae</taxon>
        <taxon>Lampsilini</taxon>
        <taxon>Potamilus</taxon>
    </lineage>
</organism>
<accession>A0AAE0SCH3</accession>
<evidence type="ECO:0000313" key="1">
    <source>
        <dbReference type="EMBL" id="KAK3589317.1"/>
    </source>
</evidence>